<feature type="domain" description="Centrosomin N-terminal motif 1" evidence="5">
    <location>
        <begin position="49"/>
        <end position="122"/>
    </location>
</feature>
<dbReference type="GO" id="GO:0005737">
    <property type="term" value="C:cytoplasm"/>
    <property type="evidence" value="ECO:0007669"/>
    <property type="project" value="UniProtKB-SubCell"/>
</dbReference>
<evidence type="ECO:0000259" key="5">
    <source>
        <dbReference type="Pfam" id="PF07989"/>
    </source>
</evidence>
<dbReference type="PANTHER" id="PTHR46930:SF1">
    <property type="entry name" value="CDK5 REGULATORY SUBUNIT-ASSOCIATED PROTEIN 2"/>
    <property type="match status" value="1"/>
</dbReference>
<accession>A0AAD1QX31</accession>
<organism evidence="6 7">
    <name type="scientific">Pelobates cultripes</name>
    <name type="common">Western spadefoot toad</name>
    <dbReference type="NCBI Taxonomy" id="61616"/>
    <lineage>
        <taxon>Eukaryota</taxon>
        <taxon>Metazoa</taxon>
        <taxon>Chordata</taxon>
        <taxon>Craniata</taxon>
        <taxon>Vertebrata</taxon>
        <taxon>Euteleostomi</taxon>
        <taxon>Amphibia</taxon>
        <taxon>Batrachia</taxon>
        <taxon>Anura</taxon>
        <taxon>Pelobatoidea</taxon>
        <taxon>Pelobatidae</taxon>
        <taxon>Pelobates</taxon>
    </lineage>
</organism>
<dbReference type="GO" id="GO:0007059">
    <property type="term" value="P:chromosome segregation"/>
    <property type="evidence" value="ECO:0007669"/>
    <property type="project" value="TreeGrafter"/>
</dbReference>
<evidence type="ECO:0000256" key="2">
    <source>
        <dbReference type="ARBA" id="ARBA00022490"/>
    </source>
</evidence>
<keyword evidence="7" id="KW-1185">Reference proteome</keyword>
<evidence type="ECO:0000313" key="7">
    <source>
        <dbReference type="Proteomes" id="UP001295444"/>
    </source>
</evidence>
<evidence type="ECO:0000256" key="4">
    <source>
        <dbReference type="SAM" id="MobiDB-lite"/>
    </source>
</evidence>
<dbReference type="GO" id="GO:0043015">
    <property type="term" value="F:gamma-tubulin binding"/>
    <property type="evidence" value="ECO:0007669"/>
    <property type="project" value="TreeGrafter"/>
</dbReference>
<feature type="compositionally biased region" description="Basic and acidic residues" evidence="4">
    <location>
        <begin position="239"/>
        <end position="253"/>
    </location>
</feature>
<proteinExistence type="predicted"/>
<dbReference type="InterPro" id="IPR042791">
    <property type="entry name" value="CDK5RAP2"/>
</dbReference>
<evidence type="ECO:0000256" key="1">
    <source>
        <dbReference type="ARBA" id="ARBA00004496"/>
    </source>
</evidence>
<dbReference type="GO" id="GO:0000242">
    <property type="term" value="C:pericentriolar material"/>
    <property type="evidence" value="ECO:0007669"/>
    <property type="project" value="TreeGrafter"/>
</dbReference>
<keyword evidence="2" id="KW-0963">Cytoplasm</keyword>
<feature type="region of interest" description="Disordered" evidence="4">
    <location>
        <begin position="1"/>
        <end position="23"/>
    </location>
</feature>
<feature type="compositionally biased region" description="Polar residues" evidence="4">
    <location>
        <begin position="527"/>
        <end position="550"/>
    </location>
</feature>
<feature type="region of interest" description="Disordered" evidence="4">
    <location>
        <begin position="502"/>
        <end position="550"/>
    </location>
</feature>
<gene>
    <name evidence="6" type="ORF">PECUL_23A051399</name>
</gene>
<dbReference type="GO" id="GO:0000132">
    <property type="term" value="P:establishment of mitotic spindle orientation"/>
    <property type="evidence" value="ECO:0007669"/>
    <property type="project" value="TreeGrafter"/>
</dbReference>
<name>A0AAD1QX31_PELCU</name>
<feature type="region of interest" description="Disordered" evidence="4">
    <location>
        <begin position="229"/>
        <end position="255"/>
    </location>
</feature>
<protein>
    <submittedName>
        <fullName evidence="6">CDK5 regulatory subunit-associated 2-like isoform X3</fullName>
    </submittedName>
</protein>
<sequence length="815" mass="93627">MDPEEHGDCSDKTIDQTLPGSPGPGLGYYYHYSAGLGRDKHHPMSPDPTMKDFEKQITELKKENFNLKLRIYFLEEQIQKNCEGSSEELHRTNIELKVEVESLKHDLQEKQKLLLKASKAVESLTGDVGKIQLKKVEVEQGHDLLFQKIQDLEKELETKNAEVDKIGALLDQERTQRFDTENRLSAVEEQYSKTAAILAEKDWTIEHLNETLDSKDALITQLKTQLSIKPSPANSEGNPPEKQECLDTSKNNECEDEPDYSQLIFSLEGEKKMFTQFIKSMGECRNLQKDLDAIAVLRRQLIENIKANQELSKILVEKIKSQSRDNDTFSFLGDQTTYLSLDHLNQNVDLMFELQDKTSKGAMKDYSDGTGGYSNQCPVNSNQTVHQGFHKILESRNTLDQSHKAESDRETRLDCQNPAPNIRESNIDNKHFTTHGENYSSSEHLVVHQTETFFKVNGPSSDKDVEKQTKSIGIQVEIEDLQERSVVLPALNMQMESCPQKTVCNDKMSTPDNQNRGDADPLVDSGTIESHTENNQLSPKEINGEQNDLNKLSKKSRLPVLLKSSVCMYSHEKTPKCLSDVQDNLKIQEELQNYKSQIRKLSEELHYAYLEIEQYKKDEHLIKECSSGENLRDYSADGSSHTPSRLVPGYRMWSDQNGRHVLGLLEDYDALQKQILEGRGMLHEIEVWFDDGVNTAVSNIADDFGSIMYEKIRRTTQSMEEAMRLMNLLWRVSLPLRVPEIHSVSEDEKLRMEIARLKMDLFEQNQFSSQMTNRFYSENQMEDSMRLILEQVSMTHKILRKARHNLERHPVNTHH</sequence>
<dbReference type="EMBL" id="OW240912">
    <property type="protein sequence ID" value="CAH2219235.1"/>
    <property type="molecule type" value="Genomic_DNA"/>
</dbReference>
<dbReference type="Proteomes" id="UP001295444">
    <property type="component" value="Chromosome 01"/>
</dbReference>
<feature type="compositionally biased region" description="Basic and acidic residues" evidence="4">
    <location>
        <begin position="401"/>
        <end position="413"/>
    </location>
</feature>
<dbReference type="GO" id="GO:0090266">
    <property type="term" value="P:regulation of mitotic cell cycle spindle assembly checkpoint"/>
    <property type="evidence" value="ECO:0007669"/>
    <property type="project" value="TreeGrafter"/>
</dbReference>
<dbReference type="AlphaFoldDB" id="A0AAD1QX31"/>
<dbReference type="GO" id="GO:0046600">
    <property type="term" value="P:negative regulation of centriole replication"/>
    <property type="evidence" value="ECO:0007669"/>
    <property type="project" value="TreeGrafter"/>
</dbReference>
<dbReference type="GO" id="GO:0008017">
    <property type="term" value="F:microtubule binding"/>
    <property type="evidence" value="ECO:0007669"/>
    <property type="project" value="TreeGrafter"/>
</dbReference>
<dbReference type="GO" id="GO:0035371">
    <property type="term" value="C:microtubule plus-end"/>
    <property type="evidence" value="ECO:0007669"/>
    <property type="project" value="TreeGrafter"/>
</dbReference>
<dbReference type="PANTHER" id="PTHR46930">
    <property type="entry name" value="CDK5 REGULATORY SUBUNIT-ASSOCIATED PROTEIN 2"/>
    <property type="match status" value="1"/>
</dbReference>
<feature type="region of interest" description="Disordered" evidence="4">
    <location>
        <begin position="400"/>
        <end position="427"/>
    </location>
</feature>
<evidence type="ECO:0000313" key="6">
    <source>
        <dbReference type="EMBL" id="CAH2219235.1"/>
    </source>
</evidence>
<dbReference type="GO" id="GO:0001578">
    <property type="term" value="P:microtubule bundle formation"/>
    <property type="evidence" value="ECO:0007669"/>
    <property type="project" value="TreeGrafter"/>
</dbReference>
<feature type="coiled-coil region" evidence="3">
    <location>
        <begin position="50"/>
        <end position="225"/>
    </location>
</feature>
<comment type="subcellular location">
    <subcellularLocation>
        <location evidence="1">Cytoplasm</location>
    </subcellularLocation>
</comment>
<reference evidence="6" key="1">
    <citation type="submission" date="2022-03" db="EMBL/GenBank/DDBJ databases">
        <authorList>
            <person name="Alioto T."/>
            <person name="Alioto T."/>
            <person name="Gomez Garrido J."/>
        </authorList>
    </citation>
    <scope>NUCLEOTIDE SEQUENCE</scope>
</reference>
<keyword evidence="3" id="KW-0175">Coiled coil</keyword>
<dbReference type="InterPro" id="IPR012943">
    <property type="entry name" value="Cnn_1N"/>
</dbReference>
<feature type="compositionally biased region" description="Polar residues" evidence="4">
    <location>
        <begin position="502"/>
        <end position="516"/>
    </location>
</feature>
<feature type="compositionally biased region" description="Basic and acidic residues" evidence="4">
    <location>
        <begin position="1"/>
        <end position="14"/>
    </location>
</feature>
<feature type="coiled-coil region" evidence="3">
    <location>
        <begin position="584"/>
        <end position="618"/>
    </location>
</feature>
<dbReference type="GO" id="GO:0007099">
    <property type="term" value="P:centriole replication"/>
    <property type="evidence" value="ECO:0007669"/>
    <property type="project" value="TreeGrafter"/>
</dbReference>
<dbReference type="GO" id="GO:0097431">
    <property type="term" value="C:mitotic spindle pole"/>
    <property type="evidence" value="ECO:0007669"/>
    <property type="project" value="TreeGrafter"/>
</dbReference>
<dbReference type="Pfam" id="PF07989">
    <property type="entry name" value="Cnn_1N"/>
    <property type="match status" value="1"/>
</dbReference>
<evidence type="ECO:0000256" key="3">
    <source>
        <dbReference type="SAM" id="Coils"/>
    </source>
</evidence>